<dbReference type="Proteomes" id="UP001420932">
    <property type="component" value="Unassembled WGS sequence"/>
</dbReference>
<dbReference type="PROSITE" id="PS51420">
    <property type="entry name" value="RHO"/>
    <property type="match status" value="1"/>
</dbReference>
<name>A0AAP0LBE7_9MAGN</name>
<evidence type="ECO:0000256" key="1">
    <source>
        <dbReference type="ARBA" id="ARBA00006270"/>
    </source>
</evidence>
<dbReference type="GO" id="GO:0003924">
    <property type="term" value="F:GTPase activity"/>
    <property type="evidence" value="ECO:0007669"/>
    <property type="project" value="InterPro"/>
</dbReference>
<dbReference type="PROSITE" id="PS51419">
    <property type="entry name" value="RAB"/>
    <property type="match status" value="1"/>
</dbReference>
<evidence type="ECO:0000256" key="2">
    <source>
        <dbReference type="ARBA" id="ARBA00014900"/>
    </source>
</evidence>
<dbReference type="SMART" id="SM00174">
    <property type="entry name" value="RHO"/>
    <property type="match status" value="1"/>
</dbReference>
<keyword evidence="9" id="KW-0636">Prenylation</keyword>
<keyword evidence="5" id="KW-0653">Protein transport</keyword>
<dbReference type="GO" id="GO:0032482">
    <property type="term" value="P:Rab protein signal transduction"/>
    <property type="evidence" value="ECO:0007669"/>
    <property type="project" value="InterPro"/>
</dbReference>
<organism evidence="12 13">
    <name type="scientific">Stephania yunnanensis</name>
    <dbReference type="NCBI Taxonomy" id="152371"/>
    <lineage>
        <taxon>Eukaryota</taxon>
        <taxon>Viridiplantae</taxon>
        <taxon>Streptophyta</taxon>
        <taxon>Embryophyta</taxon>
        <taxon>Tracheophyta</taxon>
        <taxon>Spermatophyta</taxon>
        <taxon>Magnoliopsida</taxon>
        <taxon>Ranunculales</taxon>
        <taxon>Menispermaceae</taxon>
        <taxon>Menispermoideae</taxon>
        <taxon>Cissampelideae</taxon>
        <taxon>Stephania</taxon>
    </lineage>
</organism>
<dbReference type="SUPFAM" id="SSF52540">
    <property type="entry name" value="P-loop containing nucleoside triphosphate hydrolases"/>
    <property type="match status" value="1"/>
</dbReference>
<feature type="compositionally biased region" description="Basic residues" evidence="11">
    <location>
        <begin position="1"/>
        <end position="10"/>
    </location>
</feature>
<dbReference type="InterPro" id="IPR027417">
    <property type="entry name" value="P-loop_NTPase"/>
</dbReference>
<dbReference type="Gene3D" id="3.40.50.300">
    <property type="entry name" value="P-loop containing nucleotide triphosphate hydrolases"/>
    <property type="match status" value="1"/>
</dbReference>
<keyword evidence="3" id="KW-0813">Transport</keyword>
<dbReference type="AlphaFoldDB" id="A0AAP0LBE7"/>
<keyword evidence="4" id="KW-0547">Nucleotide-binding</keyword>
<keyword evidence="13" id="KW-1185">Reference proteome</keyword>
<dbReference type="FunFam" id="3.40.50.300:FF:000550">
    <property type="entry name" value="ras-related protein Rab-21"/>
    <property type="match status" value="1"/>
</dbReference>
<dbReference type="GO" id="GO:0015031">
    <property type="term" value="P:protein transport"/>
    <property type="evidence" value="ECO:0007669"/>
    <property type="project" value="UniProtKB-KW"/>
</dbReference>
<evidence type="ECO:0000313" key="13">
    <source>
        <dbReference type="Proteomes" id="UP001420932"/>
    </source>
</evidence>
<comment type="caution">
    <text evidence="12">The sequence shown here is derived from an EMBL/GenBank/DDBJ whole genome shotgun (WGS) entry which is preliminary data.</text>
</comment>
<gene>
    <name evidence="12" type="ORF">Syun_000138</name>
</gene>
<dbReference type="PRINTS" id="PR00449">
    <property type="entry name" value="RASTRNSFRMNG"/>
</dbReference>
<keyword evidence="8" id="KW-0449">Lipoprotein</keyword>
<dbReference type="SMART" id="SM00176">
    <property type="entry name" value="RAN"/>
    <property type="match status" value="1"/>
</dbReference>
<dbReference type="Pfam" id="PF00071">
    <property type="entry name" value="Ras"/>
    <property type="match status" value="1"/>
</dbReference>
<evidence type="ECO:0000256" key="5">
    <source>
        <dbReference type="ARBA" id="ARBA00022927"/>
    </source>
</evidence>
<dbReference type="InterPro" id="IPR005225">
    <property type="entry name" value="Small_GTP-bd"/>
</dbReference>
<proteinExistence type="inferred from homology"/>
<comment type="similarity">
    <text evidence="1">Belongs to the small GTPase superfamily. Rab family.</text>
</comment>
<dbReference type="InterPro" id="IPR001806">
    <property type="entry name" value="Small_GTPase"/>
</dbReference>
<feature type="region of interest" description="Disordered" evidence="11">
    <location>
        <begin position="1"/>
        <end position="20"/>
    </location>
</feature>
<evidence type="ECO:0000256" key="4">
    <source>
        <dbReference type="ARBA" id="ARBA00022741"/>
    </source>
</evidence>
<accession>A0AAP0LBE7</accession>
<dbReference type="GO" id="GO:0005525">
    <property type="term" value="F:GTP binding"/>
    <property type="evidence" value="ECO:0007669"/>
    <property type="project" value="UniProtKB-KW"/>
</dbReference>
<dbReference type="CDD" id="cd04123">
    <property type="entry name" value="Rab21"/>
    <property type="match status" value="1"/>
</dbReference>
<dbReference type="InterPro" id="IPR041833">
    <property type="entry name" value="Rab21"/>
</dbReference>
<keyword evidence="6" id="KW-0342">GTP-binding</keyword>
<dbReference type="SMART" id="SM00175">
    <property type="entry name" value="RAB"/>
    <property type="match status" value="1"/>
</dbReference>
<evidence type="ECO:0000256" key="10">
    <source>
        <dbReference type="ARBA" id="ARBA00037868"/>
    </source>
</evidence>
<dbReference type="PROSITE" id="PS51421">
    <property type="entry name" value="RAS"/>
    <property type="match status" value="1"/>
</dbReference>
<dbReference type="NCBIfam" id="TIGR00231">
    <property type="entry name" value="small_GTP"/>
    <property type="match status" value="1"/>
</dbReference>
<sequence length="261" mass="29046">MRPRVSHLQRKPVVGRSLSSPLRTSAQEEVLVNSTNRSFNSLKSLVDLQKLRDRTMSSKPPCVTLKLVLLGDGRVGKTSLVLRYVNNVFSEKQEATVQASYLTKRLVIEGVPITLAIWDTAGQERFQALGPIYYRDADAALLVYDIMDNNSFIRVRNWVKELQQMASKNITMAIAANKSDLLRSRKFDRQEAESYATSIGAKLFLTSAKLGTGIDEVFLDIATRALQIKHSTGGLSPALPMKGTIIVDDEPEKEPQMKCCS</sequence>
<evidence type="ECO:0000256" key="7">
    <source>
        <dbReference type="ARBA" id="ARBA00023136"/>
    </source>
</evidence>
<evidence type="ECO:0000256" key="9">
    <source>
        <dbReference type="ARBA" id="ARBA00023289"/>
    </source>
</evidence>
<dbReference type="EMBL" id="JBBNAF010000001">
    <property type="protein sequence ID" value="KAK9167998.1"/>
    <property type="molecule type" value="Genomic_DNA"/>
</dbReference>
<dbReference type="SMART" id="SM00173">
    <property type="entry name" value="RAS"/>
    <property type="match status" value="1"/>
</dbReference>
<evidence type="ECO:0000256" key="3">
    <source>
        <dbReference type="ARBA" id="ARBA00022448"/>
    </source>
</evidence>
<protein>
    <recommendedName>
        <fullName evidence="2">Ras-related protein Rab-21</fullName>
    </recommendedName>
</protein>
<evidence type="ECO:0000256" key="6">
    <source>
        <dbReference type="ARBA" id="ARBA00023134"/>
    </source>
</evidence>
<dbReference type="PANTHER" id="PTHR47978">
    <property type="match status" value="1"/>
</dbReference>
<evidence type="ECO:0000256" key="11">
    <source>
        <dbReference type="SAM" id="MobiDB-lite"/>
    </source>
</evidence>
<dbReference type="GO" id="GO:0012505">
    <property type="term" value="C:endomembrane system"/>
    <property type="evidence" value="ECO:0007669"/>
    <property type="project" value="UniProtKB-SubCell"/>
</dbReference>
<evidence type="ECO:0000313" key="12">
    <source>
        <dbReference type="EMBL" id="KAK9167998.1"/>
    </source>
</evidence>
<comment type="subcellular location">
    <subcellularLocation>
        <location evidence="10">Endomembrane system</location>
        <topology evidence="10">Lipid-anchor</topology>
    </subcellularLocation>
</comment>
<reference evidence="12 13" key="1">
    <citation type="submission" date="2024-01" db="EMBL/GenBank/DDBJ databases">
        <title>Genome assemblies of Stephania.</title>
        <authorList>
            <person name="Yang L."/>
        </authorList>
    </citation>
    <scope>NUCLEOTIDE SEQUENCE [LARGE SCALE GENOMIC DNA]</scope>
    <source>
        <strain evidence="12">YNDBR</strain>
        <tissue evidence="12">Leaf</tissue>
    </source>
</reference>
<evidence type="ECO:0000256" key="8">
    <source>
        <dbReference type="ARBA" id="ARBA00023288"/>
    </source>
</evidence>
<keyword evidence="7" id="KW-0472">Membrane</keyword>